<dbReference type="InterPro" id="IPR000189">
    <property type="entry name" value="Transglyc_AS"/>
</dbReference>
<dbReference type="CDD" id="cd00254">
    <property type="entry name" value="LT-like"/>
    <property type="match status" value="1"/>
</dbReference>
<comment type="caution">
    <text evidence="3">The sequence shown here is derived from an EMBL/GenBank/DDBJ whole genome shotgun (WGS) entry which is preliminary data.</text>
</comment>
<dbReference type="Gene3D" id="1.10.530.10">
    <property type="match status" value="1"/>
</dbReference>
<dbReference type="PANTHER" id="PTHR37423:SF2">
    <property type="entry name" value="MEMBRANE-BOUND LYTIC MUREIN TRANSGLYCOSYLASE C"/>
    <property type="match status" value="1"/>
</dbReference>
<dbReference type="GO" id="GO:0016829">
    <property type="term" value="F:lyase activity"/>
    <property type="evidence" value="ECO:0007669"/>
    <property type="project" value="UniProtKB-KW"/>
</dbReference>
<comment type="similarity">
    <text evidence="1">Belongs to the transglycosylase Slt family.</text>
</comment>
<evidence type="ECO:0000313" key="4">
    <source>
        <dbReference type="Proteomes" id="UP001312865"/>
    </source>
</evidence>
<evidence type="ECO:0000256" key="1">
    <source>
        <dbReference type="ARBA" id="ARBA00007734"/>
    </source>
</evidence>
<keyword evidence="4" id="KW-1185">Reference proteome</keyword>
<dbReference type="RefSeq" id="WP_336585968.1">
    <property type="nucleotide sequence ID" value="NZ_JBBAXC010000003.1"/>
</dbReference>
<dbReference type="PROSITE" id="PS00922">
    <property type="entry name" value="TRANSGLYCOSYLASE"/>
    <property type="match status" value="1"/>
</dbReference>
<protein>
    <submittedName>
        <fullName evidence="3">Lytic transglycosylase domain-containing protein</fullName>
        <ecNumber evidence="3">4.2.2.n1</ecNumber>
    </submittedName>
</protein>
<organism evidence="3 4">
    <name type="scientific">Bacillus spongiae</name>
    <dbReference type="NCBI Taxonomy" id="2683610"/>
    <lineage>
        <taxon>Bacteria</taxon>
        <taxon>Bacillati</taxon>
        <taxon>Bacillota</taxon>
        <taxon>Bacilli</taxon>
        <taxon>Bacillales</taxon>
        <taxon>Bacillaceae</taxon>
        <taxon>Bacillus</taxon>
    </lineage>
</organism>
<dbReference type="EC" id="4.2.2.n1" evidence="3"/>
<feature type="domain" description="Transglycosylase SLT" evidence="2">
    <location>
        <begin position="84"/>
        <end position="182"/>
    </location>
</feature>
<dbReference type="SUPFAM" id="SSF53955">
    <property type="entry name" value="Lysozyme-like"/>
    <property type="match status" value="1"/>
</dbReference>
<proteinExistence type="inferred from homology"/>
<dbReference type="Proteomes" id="UP001312865">
    <property type="component" value="Unassembled WGS sequence"/>
</dbReference>
<reference evidence="3 4" key="1">
    <citation type="journal article" date="2018" name="J. Microbiol.">
        <title>Bacillus spongiae sp. nov., isolated from sponge of Jeju Island.</title>
        <authorList>
            <person name="Lee G.E."/>
            <person name="Im W.T."/>
            <person name="Park J.S."/>
        </authorList>
    </citation>
    <scope>NUCLEOTIDE SEQUENCE [LARGE SCALE GENOMIC DNA]</scope>
    <source>
        <strain evidence="3 4">135PIL107-10</strain>
    </source>
</reference>
<name>A0ABU8HBD8_9BACI</name>
<dbReference type="InterPro" id="IPR023346">
    <property type="entry name" value="Lysozyme-like_dom_sf"/>
</dbReference>
<accession>A0ABU8HBD8</accession>
<dbReference type="EMBL" id="JBBAXC010000003">
    <property type="protein sequence ID" value="MEI5906541.1"/>
    <property type="molecule type" value="Genomic_DNA"/>
</dbReference>
<evidence type="ECO:0000313" key="3">
    <source>
        <dbReference type="EMBL" id="MEI5906541.1"/>
    </source>
</evidence>
<dbReference type="InterPro" id="IPR008258">
    <property type="entry name" value="Transglycosylase_SLT_dom_1"/>
</dbReference>
<evidence type="ECO:0000259" key="2">
    <source>
        <dbReference type="Pfam" id="PF01464"/>
    </source>
</evidence>
<dbReference type="Pfam" id="PF01464">
    <property type="entry name" value="SLT"/>
    <property type="match status" value="1"/>
</dbReference>
<keyword evidence="3" id="KW-0456">Lyase</keyword>
<gene>
    <name evidence="3" type="ORF">WAK64_05655</name>
</gene>
<dbReference type="PANTHER" id="PTHR37423">
    <property type="entry name" value="SOLUBLE LYTIC MUREIN TRANSGLYCOSYLASE-RELATED"/>
    <property type="match status" value="1"/>
</dbReference>
<sequence>MNLQTIKVMMELQAIKSYPITHQAQNNTTSFQEILSKSLLTNSDPLPKNQGLGSVYQTIKTINAPVTPLTNSQIQSSTQYHKEIQQAATLYRLPEKLISSVIKQESNFNPNARSSAGASGLMQLMPSTAKGLGVTNPLDPEQNIMGGSKYLRQMLDRYDQNLELALAAYNAGPGNVDKFEGIPPFTETTNYVTKVMNNYLS</sequence>